<name>A0A2A2LB85_9BILA</name>
<dbReference type="PANTHER" id="PTHR47665:SF1">
    <property type="entry name" value="HISTONE DEACETYLASE-LIKE PROTEIN"/>
    <property type="match status" value="1"/>
</dbReference>
<protein>
    <recommendedName>
        <fullName evidence="15">UBP-type domain-containing protein</fullName>
    </recommendedName>
</protein>
<dbReference type="OrthoDB" id="424012at2759"/>
<gene>
    <name evidence="16" type="ORF">WR25_15943</name>
</gene>
<evidence type="ECO:0000256" key="14">
    <source>
        <dbReference type="PROSITE-ProRule" id="PRU00502"/>
    </source>
</evidence>
<evidence type="ECO:0000256" key="3">
    <source>
        <dbReference type="ARBA" id="ARBA00007738"/>
    </source>
</evidence>
<evidence type="ECO:0000313" key="17">
    <source>
        <dbReference type="Proteomes" id="UP000218231"/>
    </source>
</evidence>
<dbReference type="SUPFAM" id="SSF57850">
    <property type="entry name" value="RING/U-box"/>
    <property type="match status" value="1"/>
</dbReference>
<dbReference type="Pfam" id="PF02148">
    <property type="entry name" value="zf-UBP"/>
    <property type="match status" value="1"/>
</dbReference>
<evidence type="ECO:0000256" key="12">
    <source>
        <dbReference type="ARBA" id="ARBA00023163"/>
    </source>
</evidence>
<evidence type="ECO:0000256" key="8">
    <source>
        <dbReference type="ARBA" id="ARBA00022801"/>
    </source>
</evidence>
<evidence type="ECO:0000256" key="2">
    <source>
        <dbReference type="ARBA" id="ARBA00004123"/>
    </source>
</evidence>
<evidence type="ECO:0000313" key="16">
    <source>
        <dbReference type="EMBL" id="PAV83496.1"/>
    </source>
</evidence>
<comment type="similarity">
    <text evidence="3">Belongs to the histone deacetylase family. HD type 2 subfamily.</text>
</comment>
<evidence type="ECO:0000256" key="11">
    <source>
        <dbReference type="ARBA" id="ARBA00023015"/>
    </source>
</evidence>
<evidence type="ECO:0000259" key="15">
    <source>
        <dbReference type="PROSITE" id="PS50271"/>
    </source>
</evidence>
<keyword evidence="13" id="KW-0539">Nucleus</keyword>
<evidence type="ECO:0000256" key="1">
    <source>
        <dbReference type="ARBA" id="ARBA00001947"/>
    </source>
</evidence>
<comment type="caution">
    <text evidence="16">The sequence shown here is derived from an EMBL/GenBank/DDBJ whole genome shotgun (WGS) entry which is preliminary data.</text>
</comment>
<feature type="domain" description="UBP-type" evidence="15">
    <location>
        <begin position="25"/>
        <end position="124"/>
    </location>
</feature>
<evidence type="ECO:0000256" key="7">
    <source>
        <dbReference type="ARBA" id="ARBA00022771"/>
    </source>
</evidence>
<dbReference type="Proteomes" id="UP000218231">
    <property type="component" value="Unassembled WGS sequence"/>
</dbReference>
<dbReference type="FunFam" id="3.30.40.10:FF:000342">
    <property type="entry name" value="Histone deacetylase 6"/>
    <property type="match status" value="1"/>
</dbReference>
<keyword evidence="6" id="KW-0677">Repeat</keyword>
<dbReference type="EMBL" id="LIAE01006954">
    <property type="protein sequence ID" value="PAV83496.1"/>
    <property type="molecule type" value="Genomic_DNA"/>
</dbReference>
<keyword evidence="17" id="KW-1185">Reference proteome</keyword>
<keyword evidence="7 14" id="KW-0863">Zinc-finger</keyword>
<keyword evidence="8" id="KW-0378">Hydrolase</keyword>
<evidence type="ECO:0000256" key="6">
    <source>
        <dbReference type="ARBA" id="ARBA00022737"/>
    </source>
</evidence>
<sequence length="135" mass="15158">MAQESSLNGHRNEDQVVLFPVVPLLECPHLEQVEPVPEQGLNVHEARCANCNSANEPWCCLNCYTVTCSRHVNGHAINHFEQTLHCMTLSFSDLSVWCYACNAYIHNPILIPAKDAAHRSKFGIPHPEVELQRDG</sequence>
<dbReference type="PROSITE" id="PS50271">
    <property type="entry name" value="ZF_UBP"/>
    <property type="match status" value="1"/>
</dbReference>
<dbReference type="AlphaFoldDB" id="A0A2A2LB85"/>
<dbReference type="GO" id="GO:0006325">
    <property type="term" value="P:chromatin organization"/>
    <property type="evidence" value="ECO:0007669"/>
    <property type="project" value="UniProtKB-KW"/>
</dbReference>
<evidence type="ECO:0000256" key="13">
    <source>
        <dbReference type="ARBA" id="ARBA00023242"/>
    </source>
</evidence>
<evidence type="ECO:0000256" key="5">
    <source>
        <dbReference type="ARBA" id="ARBA00022723"/>
    </source>
</evidence>
<keyword evidence="5" id="KW-0479">Metal-binding</keyword>
<keyword evidence="4" id="KW-0678">Repressor</keyword>
<accession>A0A2A2LB85</accession>
<dbReference type="SMART" id="SM00290">
    <property type="entry name" value="ZnF_UBP"/>
    <property type="match status" value="1"/>
</dbReference>
<evidence type="ECO:0000256" key="4">
    <source>
        <dbReference type="ARBA" id="ARBA00022491"/>
    </source>
</evidence>
<comment type="cofactor">
    <cofactor evidence="1">
        <name>Zn(2+)</name>
        <dbReference type="ChEBI" id="CHEBI:29105"/>
    </cofactor>
</comment>
<keyword evidence="9" id="KW-0862">Zinc</keyword>
<evidence type="ECO:0000256" key="9">
    <source>
        <dbReference type="ARBA" id="ARBA00022833"/>
    </source>
</evidence>
<dbReference type="GO" id="GO:0008270">
    <property type="term" value="F:zinc ion binding"/>
    <property type="evidence" value="ECO:0007669"/>
    <property type="project" value="UniProtKB-KW"/>
</dbReference>
<dbReference type="PANTHER" id="PTHR47665">
    <property type="entry name" value="HISTONE DEACETYLASE-LIKE PROTEIN"/>
    <property type="match status" value="1"/>
</dbReference>
<organism evidence="16 17">
    <name type="scientific">Diploscapter pachys</name>
    <dbReference type="NCBI Taxonomy" id="2018661"/>
    <lineage>
        <taxon>Eukaryota</taxon>
        <taxon>Metazoa</taxon>
        <taxon>Ecdysozoa</taxon>
        <taxon>Nematoda</taxon>
        <taxon>Chromadorea</taxon>
        <taxon>Rhabditida</taxon>
        <taxon>Rhabditina</taxon>
        <taxon>Rhabditomorpha</taxon>
        <taxon>Rhabditoidea</taxon>
        <taxon>Rhabditidae</taxon>
        <taxon>Diploscapter</taxon>
    </lineage>
</organism>
<dbReference type="InterPro" id="IPR001607">
    <property type="entry name" value="Znf_UBP"/>
</dbReference>
<dbReference type="STRING" id="2018661.A0A2A2LB85"/>
<dbReference type="GO" id="GO:0016787">
    <property type="term" value="F:hydrolase activity"/>
    <property type="evidence" value="ECO:0007669"/>
    <property type="project" value="UniProtKB-KW"/>
</dbReference>
<dbReference type="InterPro" id="IPR013083">
    <property type="entry name" value="Znf_RING/FYVE/PHD"/>
</dbReference>
<keyword evidence="12" id="KW-0804">Transcription</keyword>
<comment type="subcellular location">
    <subcellularLocation>
        <location evidence="2">Nucleus</location>
    </subcellularLocation>
</comment>
<reference evidence="16 17" key="1">
    <citation type="journal article" date="2017" name="Curr. Biol.">
        <title>Genome architecture and evolution of a unichromosomal asexual nematode.</title>
        <authorList>
            <person name="Fradin H."/>
            <person name="Zegar C."/>
            <person name="Gutwein M."/>
            <person name="Lucas J."/>
            <person name="Kovtun M."/>
            <person name="Corcoran D."/>
            <person name="Baugh L.R."/>
            <person name="Kiontke K."/>
            <person name="Gunsalus K."/>
            <person name="Fitch D.H."/>
            <person name="Piano F."/>
        </authorList>
    </citation>
    <scope>NUCLEOTIDE SEQUENCE [LARGE SCALE GENOMIC DNA]</scope>
    <source>
        <strain evidence="16">PF1309</strain>
    </source>
</reference>
<proteinExistence type="inferred from homology"/>
<dbReference type="Gene3D" id="3.30.40.10">
    <property type="entry name" value="Zinc/RING finger domain, C3HC4 (zinc finger)"/>
    <property type="match status" value="1"/>
</dbReference>
<evidence type="ECO:0000256" key="10">
    <source>
        <dbReference type="ARBA" id="ARBA00022853"/>
    </source>
</evidence>
<dbReference type="GO" id="GO:0005634">
    <property type="term" value="C:nucleus"/>
    <property type="evidence" value="ECO:0007669"/>
    <property type="project" value="UniProtKB-SubCell"/>
</dbReference>
<keyword evidence="11" id="KW-0805">Transcription regulation</keyword>
<keyword evidence="10" id="KW-0156">Chromatin regulator</keyword>